<dbReference type="InterPro" id="IPR014878">
    <property type="entry name" value="THAP4-like_heme-bd"/>
</dbReference>
<name>A0A9W8AMB2_9FUNG</name>
<organism evidence="2 3">
    <name type="scientific">Tieghemiomyces parasiticus</name>
    <dbReference type="NCBI Taxonomy" id="78921"/>
    <lineage>
        <taxon>Eukaryota</taxon>
        <taxon>Fungi</taxon>
        <taxon>Fungi incertae sedis</taxon>
        <taxon>Zoopagomycota</taxon>
        <taxon>Kickxellomycotina</taxon>
        <taxon>Dimargaritomycetes</taxon>
        <taxon>Dimargaritales</taxon>
        <taxon>Dimargaritaceae</taxon>
        <taxon>Tieghemiomyces</taxon>
    </lineage>
</organism>
<comment type="caution">
    <text evidence="2">The sequence shown here is derived from an EMBL/GenBank/DDBJ whole genome shotgun (WGS) entry which is preliminary data.</text>
</comment>
<dbReference type="SUPFAM" id="SSF50814">
    <property type="entry name" value="Lipocalins"/>
    <property type="match status" value="1"/>
</dbReference>
<proteinExistence type="predicted"/>
<sequence>MADENKNSPLNILTGTWRGTGKIVHKGLAYQEELSFDRSMFPGKPILTVTQKTYGFDGGRSDPLHSETGFLRTPPPVCTTAPVNPSSPSTSSGGLVATTVRDPAVLASGSTQLPSQASSSTSINSLMSVPSHMSLASQGGAQPTTTKLHFNDLQPLAVRQGSASPWHLVKNYTFLYSSIRSTSSFSNTDNPIDTHYIRAETNAEHTYVEWCMAYPFGMASVESGWITQLNSEGGHGLLIDTWCEANPKPAQVVDQSSGGSDREASAATPVAEMIHAFTAKSPKTTAFRRIIRIVDRKTMQYEFYLKTSGAREPALHLIAELKKVQ</sequence>
<dbReference type="InterPro" id="IPR012674">
    <property type="entry name" value="Calycin"/>
</dbReference>
<reference evidence="2" key="1">
    <citation type="submission" date="2022-07" db="EMBL/GenBank/DDBJ databases">
        <title>Phylogenomic reconstructions and comparative analyses of Kickxellomycotina fungi.</title>
        <authorList>
            <person name="Reynolds N.K."/>
            <person name="Stajich J.E."/>
            <person name="Barry K."/>
            <person name="Grigoriev I.V."/>
            <person name="Crous P."/>
            <person name="Smith M.E."/>
        </authorList>
    </citation>
    <scope>NUCLEOTIDE SEQUENCE</scope>
    <source>
        <strain evidence="2">RSA 861</strain>
    </source>
</reference>
<gene>
    <name evidence="2" type="ORF">IWQ60_000431</name>
</gene>
<dbReference type="AlphaFoldDB" id="A0A9W8AMB2"/>
<dbReference type="EMBL" id="JANBPT010000010">
    <property type="protein sequence ID" value="KAJ1930319.1"/>
    <property type="molecule type" value="Genomic_DNA"/>
</dbReference>
<dbReference type="OrthoDB" id="58529at2759"/>
<accession>A0A9W8AMB2</accession>
<dbReference type="Proteomes" id="UP001150569">
    <property type="component" value="Unassembled WGS sequence"/>
</dbReference>
<evidence type="ECO:0000259" key="1">
    <source>
        <dbReference type="Pfam" id="PF08768"/>
    </source>
</evidence>
<feature type="domain" description="THAP4-like heme-binding" evidence="1">
    <location>
        <begin position="8"/>
        <end position="76"/>
    </location>
</feature>
<evidence type="ECO:0000313" key="3">
    <source>
        <dbReference type="Proteomes" id="UP001150569"/>
    </source>
</evidence>
<dbReference type="Pfam" id="PF08768">
    <property type="entry name" value="THAP4_heme-bd"/>
    <property type="match status" value="1"/>
</dbReference>
<dbReference type="Gene3D" id="2.40.128.20">
    <property type="match status" value="2"/>
</dbReference>
<keyword evidence="3" id="KW-1185">Reference proteome</keyword>
<evidence type="ECO:0000313" key="2">
    <source>
        <dbReference type="EMBL" id="KAJ1930319.1"/>
    </source>
</evidence>
<protein>
    <recommendedName>
        <fullName evidence="1">THAP4-like heme-binding domain-containing protein</fullName>
    </recommendedName>
</protein>